<comment type="caution">
    <text evidence="6">The sequence shown here is derived from an EMBL/GenBank/DDBJ whole genome shotgun (WGS) entry which is preliminary data.</text>
</comment>
<dbReference type="InterPro" id="IPR011990">
    <property type="entry name" value="TPR-like_helical_dom_sf"/>
</dbReference>
<dbReference type="InterPro" id="IPR049052">
    <property type="entry name" value="nSTAND1"/>
</dbReference>
<dbReference type="Proteomes" id="UP001301728">
    <property type="component" value="Unassembled WGS sequence"/>
</dbReference>
<dbReference type="InterPro" id="IPR001680">
    <property type="entry name" value="WD40_rpt"/>
</dbReference>
<dbReference type="SMART" id="SM00320">
    <property type="entry name" value="WD40"/>
    <property type="match status" value="14"/>
</dbReference>
<dbReference type="Pfam" id="PF00400">
    <property type="entry name" value="WD40"/>
    <property type="match status" value="12"/>
</dbReference>
<feature type="domain" description="Novel STAND NTPase 1" evidence="5">
    <location>
        <begin position="508"/>
        <end position="854"/>
    </location>
</feature>
<dbReference type="PANTHER" id="PTHR19849:SF1">
    <property type="entry name" value="F-BOX_WD REPEAT-CONTAINING PROTEIN 7"/>
    <property type="match status" value="1"/>
</dbReference>
<keyword evidence="4" id="KW-0175">Coiled coil</keyword>
<dbReference type="PROSITE" id="PS00678">
    <property type="entry name" value="WD_REPEATS_1"/>
    <property type="match status" value="3"/>
</dbReference>
<dbReference type="SUPFAM" id="SSF48452">
    <property type="entry name" value="TPR-like"/>
    <property type="match status" value="1"/>
</dbReference>
<feature type="repeat" description="WD" evidence="3">
    <location>
        <begin position="1008"/>
        <end position="1040"/>
    </location>
</feature>
<protein>
    <submittedName>
        <fullName evidence="6">Sugar-binding protein</fullName>
    </submittedName>
</protein>
<evidence type="ECO:0000256" key="4">
    <source>
        <dbReference type="SAM" id="Coils"/>
    </source>
</evidence>
<feature type="repeat" description="WD" evidence="3">
    <location>
        <begin position="1516"/>
        <end position="1548"/>
    </location>
</feature>
<evidence type="ECO:0000256" key="3">
    <source>
        <dbReference type="PROSITE-ProRule" id="PRU00221"/>
    </source>
</evidence>
<feature type="repeat" description="WD" evidence="3">
    <location>
        <begin position="1172"/>
        <end position="1204"/>
    </location>
</feature>
<feature type="repeat" description="WD" evidence="3">
    <location>
        <begin position="1344"/>
        <end position="1378"/>
    </location>
</feature>
<sequence length="1633" mass="187234">MNQQNPGKNISSLNTLLRVVNHFSDEFSLIFACCNYRSLRQKVMKTLRKKCLVEIKEIILDVETKTLYTNIKNCLGENKPPVLMIFGLESVNNIQEVLKATNQIREEFSNFKFPLIIWIDDHLLQMMIRLVPDFHSWGTTIEFVISKKELLKFIQKTTDDVFDKISSNGASIFLENSSLNLEKGSPLRNELELAQVDIRKRNIQLDTELAASLEFVLGRIADNSTEAALNYYENSLALWEKTEYLERWGYLLFYLGFWWHSHAVVNHSEREKSYFIAKEYYQQCIQKFQQAERLDLVSKFINALALALYRLKDWDELEEVSKKAVGLHKVYAHPFRQARGYHFLSEVALEKRNWKKAKKLAEKSLKIFEQEIKDRSIEISHEQVIYLTWEKSFHQAWYLFSLAKAQQLLGEIDEGIITLKHAIKIAKPEYDPELYINILNQLNELYFKNGEYFIAFTTKQKRREIQQQFGLRAFIGAGRLVHSQSITNPGLPFVEKHQKVNPEIAASGRVRDIENLVTRIRMNDRKLIVIHGHSGVGKSSIIQAGLIPKLKYIVVEERRVIAVLQRYYVNWVQALSQALSEAFIKLNSIHFDSNNFQTVDEIKSFLQKSINHNLQIVLIFDQFEEFFFVCKESEQRKQFYQFLKFCLDTPFVKVILSLRQDYLHYLLEGNRLEYFEAINHNVLDKNILYHIGNFSPDEAKSVIQKLTETTQIIPETALIDELVKDLAQEFNEVRPIELQVVGAQLQAMEITTLEQYQTQGPTRKLVEKYLEEVIDECGPENKQLAELILYLLTDENNTRPLKTRSDLIRELTHYMEQEAQNLDTVLEIFIASGLVCLFPEIPVERYQLVHDYLVYFIRQQRSAEIIAQFDRERERREQAEAQRKEAEERLNQVLQQRLEEAQASVQRQKNRLLASIAISAMMVLLSATAIISTGIVREQKAQLRRQNIENSNFNYTVFLIENNQLEASLNLLRGSQYLEDKSIKYSFEQETMYKLWAVLNLLQERNRFEGNSGAVISANFSPDAQIIASAGDDKKIKLWKPTGELIKTIEGHNSRVWYVTFSPDSQIIASASEDKTIKLWKLDGTLIRTIPAHEDAVQWLSFSPDGQQIASASRDKTVKIWNLNGNLITTLKSHNSPVSSVLFSSDGERIVSADRDGRLIFWNRQGELIKTVKAHSETIWSIAFSPDSQTVASASSDQTVKLWSREGLLIKTLDEHKHAVFSVSYSPDGQSIASADTNGNIIFWSQAGIQKTILRGHRNAVNQVSFTPDSQMLISASKDSTVRLWNLNSIPQVFQPSEAVYNMIFSPDGQLLASVSDQKQVILWKVHRSAKQQLPYALSKQLSFKDHSDVVNNISFSPDGKLIASASQDKTVKLWNLEGKVIKNLPHNAPVWTVKFSPDGQLIATASEDQTVQLWTRDGKLLHSLKGHQDSINDLSFSPDSQLLASASDDNTIIFWNREGQLIEKLRGDGSKFSSVSFSPPSEDSELIVAATAQGSLEFWKRQDQTWKKIDTRTAIGGHTGGISEVSFSPNGEIITSASFDGTVKLWDRYGNLIATFRAGSAQIFSVSYSPDYPTLVATDEANRVIFWKLDDRKFNDTSDLLKQVCTQLNSYLKYNSTLDHTDKMLCDKIIHN</sequence>
<dbReference type="InterPro" id="IPR027417">
    <property type="entry name" value="P-loop_NTPase"/>
</dbReference>
<dbReference type="InterPro" id="IPR019775">
    <property type="entry name" value="WD40_repeat_CS"/>
</dbReference>
<dbReference type="SUPFAM" id="SSF50978">
    <property type="entry name" value="WD40 repeat-like"/>
    <property type="match status" value="2"/>
</dbReference>
<dbReference type="InterPro" id="IPR036322">
    <property type="entry name" value="WD40_repeat_dom_sf"/>
</dbReference>
<dbReference type="InterPro" id="IPR020472">
    <property type="entry name" value="WD40_PAC1"/>
</dbReference>
<feature type="repeat" description="WD" evidence="3">
    <location>
        <begin position="1293"/>
        <end position="1334"/>
    </location>
</feature>
<evidence type="ECO:0000313" key="6">
    <source>
        <dbReference type="EMBL" id="MEA5523130.1"/>
    </source>
</evidence>
<feature type="repeat" description="WD" evidence="3">
    <location>
        <begin position="1131"/>
        <end position="1163"/>
    </location>
</feature>
<dbReference type="Pfam" id="PF20703">
    <property type="entry name" value="nSTAND1"/>
    <property type="match status" value="1"/>
</dbReference>
<dbReference type="PANTHER" id="PTHR19849">
    <property type="entry name" value="PHOSPHOLIPASE A-2-ACTIVATING PROTEIN"/>
    <property type="match status" value="1"/>
</dbReference>
<keyword evidence="2" id="KW-0677">Repeat</keyword>
<feature type="repeat" description="WD" evidence="3">
    <location>
        <begin position="1090"/>
        <end position="1124"/>
    </location>
</feature>
<reference evidence="6 7" key="1">
    <citation type="submission" date="2023-12" db="EMBL/GenBank/DDBJ databases">
        <title>Baltic Sea Cyanobacteria.</title>
        <authorList>
            <person name="Delbaje E."/>
            <person name="Fewer D.P."/>
            <person name="Shishido T.K."/>
        </authorList>
    </citation>
    <scope>NUCLEOTIDE SEQUENCE [LARGE SCALE GENOMIC DNA]</scope>
    <source>
        <strain evidence="6 7">CCNP 1315</strain>
    </source>
</reference>
<evidence type="ECO:0000256" key="1">
    <source>
        <dbReference type="ARBA" id="ARBA00022574"/>
    </source>
</evidence>
<keyword evidence="7" id="KW-1185">Reference proteome</keyword>
<feature type="repeat" description="WD" evidence="3">
    <location>
        <begin position="1213"/>
        <end position="1245"/>
    </location>
</feature>
<dbReference type="CDD" id="cd00200">
    <property type="entry name" value="WD40"/>
    <property type="match status" value="2"/>
</dbReference>
<keyword evidence="1 3" id="KW-0853">WD repeat</keyword>
<feature type="repeat" description="WD" evidence="3">
    <location>
        <begin position="1425"/>
        <end position="1457"/>
    </location>
</feature>
<dbReference type="RefSeq" id="WP_323273387.1">
    <property type="nucleotide sequence ID" value="NZ_JAYGHT010000201.1"/>
</dbReference>
<dbReference type="Gene3D" id="1.25.40.10">
    <property type="entry name" value="Tetratricopeptide repeat domain"/>
    <property type="match status" value="1"/>
</dbReference>
<dbReference type="Gene3D" id="3.40.50.300">
    <property type="entry name" value="P-loop containing nucleotide triphosphate hydrolases"/>
    <property type="match status" value="1"/>
</dbReference>
<evidence type="ECO:0000259" key="5">
    <source>
        <dbReference type="Pfam" id="PF20703"/>
    </source>
</evidence>
<evidence type="ECO:0000313" key="7">
    <source>
        <dbReference type="Proteomes" id="UP001301728"/>
    </source>
</evidence>
<gene>
    <name evidence="6" type="ORF">VB854_29785</name>
</gene>
<proteinExistence type="predicted"/>
<feature type="repeat" description="WD" evidence="3">
    <location>
        <begin position="1254"/>
        <end position="1289"/>
    </location>
</feature>
<feature type="coiled-coil region" evidence="4">
    <location>
        <begin position="862"/>
        <end position="911"/>
    </location>
</feature>
<dbReference type="PRINTS" id="PR00320">
    <property type="entry name" value="GPROTEINBRPT"/>
</dbReference>
<dbReference type="Gene3D" id="2.130.10.10">
    <property type="entry name" value="YVTN repeat-like/Quinoprotein amine dehydrogenase"/>
    <property type="match status" value="3"/>
</dbReference>
<dbReference type="InterPro" id="IPR015943">
    <property type="entry name" value="WD40/YVTN_repeat-like_dom_sf"/>
</dbReference>
<accession>A0ABU5U7E2</accession>
<feature type="repeat" description="WD" evidence="3">
    <location>
        <begin position="1049"/>
        <end position="1083"/>
    </location>
</feature>
<organism evidence="6 7">
    <name type="scientific">Limnoraphis robusta CCNP1315</name>
    <dbReference type="NCBI Taxonomy" id="3110306"/>
    <lineage>
        <taxon>Bacteria</taxon>
        <taxon>Bacillati</taxon>
        <taxon>Cyanobacteriota</taxon>
        <taxon>Cyanophyceae</taxon>
        <taxon>Oscillatoriophycideae</taxon>
        <taxon>Oscillatoriales</taxon>
        <taxon>Sirenicapillariaceae</taxon>
        <taxon>Limnoraphis</taxon>
    </lineage>
</organism>
<dbReference type="PROSITE" id="PS50294">
    <property type="entry name" value="WD_REPEATS_REGION"/>
    <property type="match status" value="11"/>
</dbReference>
<dbReference type="PROSITE" id="PS50082">
    <property type="entry name" value="WD_REPEATS_2"/>
    <property type="match status" value="12"/>
</dbReference>
<dbReference type="SUPFAM" id="SSF52540">
    <property type="entry name" value="P-loop containing nucleoside triphosphate hydrolases"/>
    <property type="match status" value="1"/>
</dbReference>
<dbReference type="EMBL" id="JAYGHT010000201">
    <property type="protein sequence ID" value="MEA5523130.1"/>
    <property type="molecule type" value="Genomic_DNA"/>
</dbReference>
<name>A0ABU5U7E2_9CYAN</name>
<evidence type="ECO:0000256" key="2">
    <source>
        <dbReference type="ARBA" id="ARBA00022737"/>
    </source>
</evidence>
<feature type="repeat" description="WD" evidence="3">
    <location>
        <begin position="1384"/>
        <end position="1415"/>
    </location>
</feature>